<evidence type="ECO:0000256" key="3">
    <source>
        <dbReference type="ARBA" id="ARBA00022771"/>
    </source>
</evidence>
<dbReference type="CDD" id="cd04475">
    <property type="entry name" value="RPA1_DBD_B"/>
    <property type="match status" value="1"/>
</dbReference>
<keyword evidence="4" id="KW-0862">Zinc</keyword>
<evidence type="ECO:0000313" key="10">
    <source>
        <dbReference type="Proteomes" id="UP000654075"/>
    </source>
</evidence>
<dbReference type="GO" id="GO:0003677">
    <property type="term" value="F:DNA binding"/>
    <property type="evidence" value="ECO:0007669"/>
    <property type="project" value="UniProtKB-KW"/>
</dbReference>
<keyword evidence="2" id="KW-0479">Metal-binding</keyword>
<evidence type="ECO:0000256" key="2">
    <source>
        <dbReference type="ARBA" id="ARBA00022723"/>
    </source>
</evidence>
<dbReference type="InterPro" id="IPR013955">
    <property type="entry name" value="Rep_factor-A_C"/>
</dbReference>
<feature type="non-terminal residue" evidence="9">
    <location>
        <position position="1329"/>
    </location>
</feature>
<evidence type="ECO:0000259" key="7">
    <source>
        <dbReference type="Pfam" id="PF08646"/>
    </source>
</evidence>
<comment type="similarity">
    <text evidence="1">Belongs to the replication factor A protein 1 family.</text>
</comment>
<feature type="compositionally biased region" description="Low complexity" evidence="6">
    <location>
        <begin position="175"/>
        <end position="194"/>
    </location>
</feature>
<dbReference type="OrthoDB" id="1751331at2759"/>
<dbReference type="CDD" id="cd04474">
    <property type="entry name" value="RPA1_DBD_A"/>
    <property type="match status" value="1"/>
</dbReference>
<proteinExistence type="inferred from homology"/>
<dbReference type="PANTHER" id="PTHR47165:SF4">
    <property type="entry name" value="OS03G0429900 PROTEIN"/>
    <property type="match status" value="1"/>
</dbReference>
<dbReference type="SUPFAM" id="SSF50249">
    <property type="entry name" value="Nucleic acid-binding proteins"/>
    <property type="match status" value="3"/>
</dbReference>
<dbReference type="CDD" id="cd04476">
    <property type="entry name" value="RPA1_DBD_C"/>
    <property type="match status" value="1"/>
</dbReference>
<dbReference type="PANTHER" id="PTHR47165">
    <property type="entry name" value="OS03G0429900 PROTEIN"/>
    <property type="match status" value="1"/>
</dbReference>
<evidence type="ECO:0008006" key="11">
    <source>
        <dbReference type="Google" id="ProtNLM"/>
    </source>
</evidence>
<keyword evidence="3" id="KW-0863">Zinc-finger</keyword>
<feature type="domain" description="Replication factor A C-terminal" evidence="7">
    <location>
        <begin position="537"/>
        <end position="693"/>
    </location>
</feature>
<evidence type="ECO:0000313" key="9">
    <source>
        <dbReference type="EMBL" id="CAE8594374.1"/>
    </source>
</evidence>
<evidence type="ECO:0000256" key="1">
    <source>
        <dbReference type="ARBA" id="ARBA00005690"/>
    </source>
</evidence>
<evidence type="ECO:0000256" key="5">
    <source>
        <dbReference type="ARBA" id="ARBA00023125"/>
    </source>
</evidence>
<dbReference type="EMBL" id="CAJNNV010007006">
    <property type="protein sequence ID" value="CAE8594374.1"/>
    <property type="molecule type" value="Genomic_DNA"/>
</dbReference>
<dbReference type="Proteomes" id="UP000654075">
    <property type="component" value="Unassembled WGS sequence"/>
</dbReference>
<accession>A0A813E8Y0</accession>
<dbReference type="Gene3D" id="2.40.50.140">
    <property type="entry name" value="Nucleic acid-binding proteins"/>
    <property type="match status" value="4"/>
</dbReference>
<dbReference type="InterPro" id="IPR031657">
    <property type="entry name" value="REPA_OB_2"/>
</dbReference>
<dbReference type="InterPro" id="IPR047192">
    <property type="entry name" value="Euk_RPA1_DBD_C"/>
</dbReference>
<dbReference type="InterPro" id="IPR012340">
    <property type="entry name" value="NA-bd_OB-fold"/>
</dbReference>
<dbReference type="Pfam" id="PF08646">
    <property type="entry name" value="Rep_fac-A_C"/>
    <property type="match status" value="1"/>
</dbReference>
<evidence type="ECO:0000256" key="6">
    <source>
        <dbReference type="SAM" id="MobiDB-lite"/>
    </source>
</evidence>
<dbReference type="FunFam" id="2.40.50.140:FF:000041">
    <property type="entry name" value="Replication protein A subunit"/>
    <property type="match status" value="1"/>
</dbReference>
<gene>
    <name evidence="9" type="ORF">PGLA1383_LOCUS12929</name>
</gene>
<name>A0A813E8Y0_POLGL</name>
<reference evidence="9" key="1">
    <citation type="submission" date="2021-02" db="EMBL/GenBank/DDBJ databases">
        <authorList>
            <person name="Dougan E. K."/>
            <person name="Rhodes N."/>
            <person name="Thang M."/>
            <person name="Chan C."/>
        </authorList>
    </citation>
    <scope>NUCLEOTIDE SEQUENCE</scope>
</reference>
<sequence>MAAKLCFGAVARLYTDSPVDFQPTLQVNLLECMREQGVNRWVAGLSDGELFAVAMLTDQAVQALHGDDAVKMRSLVRLESWTLGDVRQGQSMIYITAMRHLELCDSLIGDPKKYFLPAPGSASGGSPSGGAVPAAFAVTAHCAGQGILQDPELRGFCLSQPRVAAVPSPQRSGVQAAAPEQPPQQYQGLPVHQQPPQHAPVLQPVAVAAAQSSWMPQQVNLRGEATAGLSAGSRDQDPEISIDQLSGYRARWRVVARVTKKTAQKTFKYKAKEGDGKMFSADLLDSKGNETRATFFGGAVDAFFDLLQERKMFSLSNGRVKKGDKRFCKFEHEITFDENAIIVAVDDDGGCPQMVYNFKPLASIENLAPGETLDVVAVVAEVDAVMEIALKAGGSKTRQNVTLVDDSGVSCRLTLWAEFCENSYAVGSVALFKGVRVSDFGGKSLNTANGSVAIVDAQAVASIARATAVAEWFRLSGPAALQDARSLSSERGPSNPPQTIEELRADGMQLEAPNPGGAFATQGAPAQLQRYHTIEPATVTFLPHDRPPFYMACPVEIPDEKAAGNGKTRTCNKKMEQSGGVWCCSFDHQCQEPTARWIAQFAIGDHTGNQYVSSFDETGQKILGCKASEVAELWLVKESDLVAAARIEQLFKAAQYKRWRLRLKSRKEVWNDEERLKFSVLDVSPVDVVKDARAKLAEVLASLSAQCHSRDQLLGHLELEVFTVLHNSMPGLRDIGSGPDWKWSNFVLVCFRAEGCQRFCHCCPWSRTDVVGPGGLLPLMSEDGAAEKRRRLDLGGGSARGPEDAASALAKLRAAAQAAIDAVASSMLGGTAPAASAPATSASSSFASSLSAPLPAASQTRPPQATRHIACLAWDRSPNMHMTDASNAMAAMGGMGRMGATSSEAMAAMGGMGRMGATSSEAMAAMGGIGATSGEAMTAMGGIGATSSEAMTAMGGMGRLGASSSEAMTAMSGMGRMGASSSEAMTAMGGMGRLGASSSEAMTAIGGMGRLGATSSEAMTAMGGMGGMGASPSEARARAALSMEDLAAMGVGPVSESLAAMGGLLTHAGAFGMEPGATPDFGYDNTAYDRASSRSEEWRLGMELGANREFEEEAAYGMEPGATSVFGHAASDPYGYAQPSGGLSERIQALAMGSGDSIGQAQDLNFSQFDLGGFSAPGIGLEDQQHQDQSQMGQLAAQAQMLQQHVPQLEQPPPESAGQSAAQMYMLAQLAEESAQTAAGAAACIVGAESDLSQVAALAAAAEQAAQRATWAAATLTSCFPVTGQEDEWTASLRSITAQAAEAAEQASMNCRLQAADIMNKLNGLRSSK</sequence>
<keyword evidence="10" id="KW-1185">Reference proteome</keyword>
<dbReference type="Pfam" id="PF16900">
    <property type="entry name" value="REPA_OB_2"/>
    <property type="match status" value="1"/>
</dbReference>
<organism evidence="9 10">
    <name type="scientific">Polarella glacialis</name>
    <name type="common">Dinoflagellate</name>
    <dbReference type="NCBI Taxonomy" id="89957"/>
    <lineage>
        <taxon>Eukaryota</taxon>
        <taxon>Sar</taxon>
        <taxon>Alveolata</taxon>
        <taxon>Dinophyceae</taxon>
        <taxon>Suessiales</taxon>
        <taxon>Suessiaceae</taxon>
        <taxon>Polarella</taxon>
    </lineage>
</organism>
<comment type="caution">
    <text evidence="9">The sequence shown here is derived from an EMBL/GenBank/DDBJ whole genome shotgun (WGS) entry which is preliminary data.</text>
</comment>
<evidence type="ECO:0000259" key="8">
    <source>
        <dbReference type="Pfam" id="PF16900"/>
    </source>
</evidence>
<feature type="region of interest" description="Disordered" evidence="6">
    <location>
        <begin position="168"/>
        <end position="194"/>
    </location>
</feature>
<protein>
    <recommendedName>
        <fullName evidence="11">Replication protein A subunit</fullName>
    </recommendedName>
</protein>
<dbReference type="GO" id="GO:0008270">
    <property type="term" value="F:zinc ion binding"/>
    <property type="evidence" value="ECO:0007669"/>
    <property type="project" value="UniProtKB-KW"/>
</dbReference>
<feature type="domain" description="Replication protein A OB" evidence="8">
    <location>
        <begin position="362"/>
        <end position="455"/>
    </location>
</feature>
<keyword evidence="5" id="KW-0238">DNA-binding</keyword>
<evidence type="ECO:0000256" key="4">
    <source>
        <dbReference type="ARBA" id="ARBA00022833"/>
    </source>
</evidence>